<gene>
    <name evidence="1" type="ORF">SAMN05444159_2079</name>
</gene>
<accession>A0A1M6NQP4</accession>
<evidence type="ECO:0000313" key="1">
    <source>
        <dbReference type="EMBL" id="SHJ98039.1"/>
    </source>
</evidence>
<dbReference type="Proteomes" id="UP000189935">
    <property type="component" value="Chromosome I"/>
</dbReference>
<protein>
    <submittedName>
        <fullName evidence="1">Uncharacterized protein</fullName>
    </submittedName>
</protein>
<proteinExistence type="predicted"/>
<sequence>MADATVICPICKSIAKPLDKTSDADGFDCSRHDKFKVADSVFVNAPTQNASREQWEAALTRAKTKAKLGEWPCIRTHDF</sequence>
<organism evidence="1 2">
    <name type="scientific">Bradyrhizobium lablabi</name>
    <dbReference type="NCBI Taxonomy" id="722472"/>
    <lineage>
        <taxon>Bacteria</taxon>
        <taxon>Pseudomonadati</taxon>
        <taxon>Pseudomonadota</taxon>
        <taxon>Alphaproteobacteria</taxon>
        <taxon>Hyphomicrobiales</taxon>
        <taxon>Nitrobacteraceae</taxon>
        <taxon>Bradyrhizobium</taxon>
    </lineage>
</organism>
<evidence type="ECO:0000313" key="2">
    <source>
        <dbReference type="Proteomes" id="UP000189935"/>
    </source>
</evidence>
<dbReference type="AlphaFoldDB" id="A0A1M6NQP4"/>
<name>A0A1M6NQP4_9BRAD</name>
<dbReference type="EMBL" id="LT670844">
    <property type="protein sequence ID" value="SHJ98039.1"/>
    <property type="molecule type" value="Genomic_DNA"/>
</dbReference>
<reference evidence="1 2" key="1">
    <citation type="submission" date="2016-11" db="EMBL/GenBank/DDBJ databases">
        <authorList>
            <person name="Jaros S."/>
            <person name="Januszkiewicz K."/>
            <person name="Wedrychowicz H."/>
        </authorList>
    </citation>
    <scope>NUCLEOTIDE SEQUENCE [LARGE SCALE GENOMIC DNA]</scope>
    <source>
        <strain evidence="1 2">GAS499</strain>
    </source>
</reference>